<evidence type="ECO:0000313" key="1">
    <source>
        <dbReference type="EMBL" id="QOR94607.1"/>
    </source>
</evidence>
<organism evidence="1 2">
    <name type="scientific">Thermosphaera chiliense</name>
    <dbReference type="NCBI Taxonomy" id="3402707"/>
    <lineage>
        <taxon>Archaea</taxon>
        <taxon>Thermoproteota</taxon>
        <taxon>Thermoprotei</taxon>
        <taxon>Desulfurococcales</taxon>
        <taxon>Desulfurococcaceae</taxon>
        <taxon>Thermosphaera</taxon>
    </lineage>
</organism>
<dbReference type="RefSeq" id="WP_193436404.1">
    <property type="nucleotide sequence ID" value="NZ_CP063144.1"/>
</dbReference>
<dbReference type="OrthoDB" id="374867at2157"/>
<gene>
    <name evidence="1" type="ORF">IMZ38_01320</name>
</gene>
<reference evidence="1 2" key="1">
    <citation type="submission" date="2020-10" db="EMBL/GenBank/DDBJ databases">
        <title>Complete genome sequence of Thermosphaera aggregans strain 3507.</title>
        <authorList>
            <person name="Zayulina K.S."/>
            <person name="Elcheninov A.G."/>
            <person name="Toshchakov S.V."/>
            <person name="Kublanov I.V."/>
            <person name="Kochetkova T.V."/>
        </authorList>
    </citation>
    <scope>NUCLEOTIDE SEQUENCE [LARGE SCALE GENOMIC DNA]</scope>
    <source>
        <strain evidence="1 2">3507</strain>
    </source>
</reference>
<sequence>MQTPADSDTVFSVEPGGECLLIRFNKLVVKLFAYKCVKQHEDFEKELGLRGLTPDKPAAILPLSMFKTPLQLVQAGIHYELYRSELSRFRNQGLLLLLLATGHSQISSLLSDLRARYSESSHYLLFSIGGEGFDKTGCEVFKDYVQNIDEESRAVLVKNISSLLSLI</sequence>
<dbReference type="EMBL" id="CP063144">
    <property type="protein sequence ID" value="QOR94607.1"/>
    <property type="molecule type" value="Genomic_DNA"/>
</dbReference>
<accession>A0A7M1USR8</accession>
<proteinExistence type="predicted"/>
<keyword evidence="2" id="KW-1185">Reference proteome</keyword>
<dbReference type="GeneID" id="59454016"/>
<dbReference type="Proteomes" id="UP000593766">
    <property type="component" value="Chromosome"/>
</dbReference>
<name>A0A7M1USR8_9CREN</name>
<evidence type="ECO:0000313" key="2">
    <source>
        <dbReference type="Proteomes" id="UP000593766"/>
    </source>
</evidence>
<protein>
    <submittedName>
        <fullName evidence="1">Uncharacterized protein</fullName>
    </submittedName>
</protein>
<dbReference type="KEGG" id="tcs:IMZ38_01320"/>
<dbReference type="AlphaFoldDB" id="A0A7M1USR8"/>